<evidence type="ECO:0000256" key="3">
    <source>
        <dbReference type="ARBA" id="ARBA00022723"/>
    </source>
</evidence>
<keyword evidence="2" id="KW-0815">Transposition</keyword>
<keyword evidence="6" id="KW-0233">DNA recombination</keyword>
<keyword evidence="4" id="KW-0862">Zinc</keyword>
<dbReference type="Pfam" id="PF01385">
    <property type="entry name" value="OrfB_IS605"/>
    <property type="match status" value="1"/>
</dbReference>
<dbReference type="EMBL" id="JBHFNQ010000187">
    <property type="protein sequence ID" value="MFB2879987.1"/>
    <property type="molecule type" value="Genomic_DNA"/>
</dbReference>
<keyword evidence="12" id="KW-1185">Reference proteome</keyword>
<gene>
    <name evidence="11" type="ORF">ACE1CC_24310</name>
</gene>
<dbReference type="NCBIfam" id="NF040570">
    <property type="entry name" value="guided_TnpB"/>
    <property type="match status" value="1"/>
</dbReference>
<evidence type="ECO:0000256" key="1">
    <source>
        <dbReference type="ARBA" id="ARBA00008761"/>
    </source>
</evidence>
<keyword evidence="5" id="KW-0238">DNA-binding</keyword>
<evidence type="ECO:0000256" key="2">
    <source>
        <dbReference type="ARBA" id="ARBA00022578"/>
    </source>
</evidence>
<comment type="similarity">
    <text evidence="1">In the C-terminal section; belongs to the transposase 35 family.</text>
</comment>
<evidence type="ECO:0000313" key="11">
    <source>
        <dbReference type="EMBL" id="MFB2879987.1"/>
    </source>
</evidence>
<evidence type="ECO:0000256" key="6">
    <source>
        <dbReference type="ARBA" id="ARBA00023172"/>
    </source>
</evidence>
<keyword evidence="11" id="KW-0540">Nuclease</keyword>
<protein>
    <submittedName>
        <fullName evidence="11">RNA-guided endonuclease InsQ/TnpB family protein</fullName>
    </submittedName>
</protein>
<dbReference type="InterPro" id="IPR021027">
    <property type="entry name" value="Transposase_put_HTH"/>
</dbReference>
<evidence type="ECO:0000313" key="12">
    <source>
        <dbReference type="Proteomes" id="UP001576774"/>
    </source>
</evidence>
<evidence type="ECO:0000256" key="5">
    <source>
        <dbReference type="ARBA" id="ARBA00023125"/>
    </source>
</evidence>
<reference evidence="11 12" key="1">
    <citation type="submission" date="2024-09" db="EMBL/GenBank/DDBJ databases">
        <title>Floridaenema gen nov. (Aerosakkonemataceae, Aerosakkonematales ord. nov., Cyanobacteria) from benthic tropical and subtropical fresh waters, with the description of four new species.</title>
        <authorList>
            <person name="Moretto J.A."/>
            <person name="Berthold D.E."/>
            <person name="Lefler F.W."/>
            <person name="Huang I.-S."/>
            <person name="Laughinghouse H. IV."/>
        </authorList>
    </citation>
    <scope>NUCLEOTIDE SEQUENCE [LARGE SCALE GENOMIC DNA]</scope>
    <source>
        <strain evidence="11 12">BLCC-F46</strain>
    </source>
</reference>
<keyword evidence="11" id="KW-0378">Hydrolase</keyword>
<evidence type="ECO:0000259" key="10">
    <source>
        <dbReference type="Pfam" id="PF12323"/>
    </source>
</evidence>
<proteinExistence type="inferred from homology"/>
<dbReference type="InterPro" id="IPR001959">
    <property type="entry name" value="Transposase"/>
</dbReference>
<comment type="caution">
    <text evidence="11">The sequence shown here is derived from an EMBL/GenBank/DDBJ whole genome shotgun (WGS) entry which is preliminary data.</text>
</comment>
<dbReference type="GO" id="GO:0004519">
    <property type="term" value="F:endonuclease activity"/>
    <property type="evidence" value="ECO:0007669"/>
    <property type="project" value="UniProtKB-KW"/>
</dbReference>
<evidence type="ECO:0000256" key="7">
    <source>
        <dbReference type="SAM" id="MobiDB-lite"/>
    </source>
</evidence>
<keyword evidence="3" id="KW-0479">Metal-binding</keyword>
<dbReference type="Pfam" id="PF12323">
    <property type="entry name" value="HTH_OrfB_IS605"/>
    <property type="match status" value="1"/>
</dbReference>
<keyword evidence="11" id="KW-0255">Endonuclease</keyword>
<feature type="domain" description="Transposase putative helix-turn-helix" evidence="10">
    <location>
        <begin position="1"/>
        <end position="46"/>
    </location>
</feature>
<dbReference type="InterPro" id="IPR010095">
    <property type="entry name" value="Cas12f1-like_TNB"/>
</dbReference>
<evidence type="ECO:0000259" key="8">
    <source>
        <dbReference type="Pfam" id="PF01385"/>
    </source>
</evidence>
<name>A0ABV4XC53_9CYAN</name>
<feature type="domain" description="Cas12f1-like TNB" evidence="9">
    <location>
        <begin position="307"/>
        <end position="373"/>
    </location>
</feature>
<evidence type="ECO:0000259" key="9">
    <source>
        <dbReference type="Pfam" id="PF07282"/>
    </source>
</evidence>
<accession>A0ABV4XC53</accession>
<sequence>MLTLTYEYKAKPTAEQIKLIEHTLDVCRLVWNFALRERKDWINSRKSPINACSITSEYIIPADAPYPNYNTQAKSLTIAKKQYSELKTVNAQVLQQVLRKLETAFIDMKRKGMGFPRFKNRYRMRSYVYPQLGEGQILRGNQIKLPQIGWIEYVKSREIPEGFVIKQVRVVRKASGYFLMFTLECNIDVPTPVASGHPRGIDLGLDKFAATSDGELIERPRFLQTLYRKLKLLQRRLKKKQKGSNNRHKLNRKIARLHQRIAETRSYWHFKLAHKLCDDAGMIFVEDINFRVWAKGMFCKHTLDAGFGQFVSILQWVCWKRGVYFAKVDKDYTSQVCPQCNAHTGKKKLGDRIHSCSECGYTTHRDVAAAQVIRNRGIDALGRSVNQNACGDDLTGTGKSLVKNRRSRKKGEQARLQTAS</sequence>
<feature type="region of interest" description="Disordered" evidence="7">
    <location>
        <begin position="396"/>
        <end position="420"/>
    </location>
</feature>
<evidence type="ECO:0000256" key="4">
    <source>
        <dbReference type="ARBA" id="ARBA00022833"/>
    </source>
</evidence>
<feature type="domain" description="Probable transposase IS891/IS1136/IS1341" evidence="8">
    <location>
        <begin position="196"/>
        <end position="290"/>
    </location>
</feature>
<dbReference type="Proteomes" id="UP001576774">
    <property type="component" value="Unassembled WGS sequence"/>
</dbReference>
<organism evidence="11 12">
    <name type="scientific">Floridaenema aerugineum BLCC-F46</name>
    <dbReference type="NCBI Taxonomy" id="3153654"/>
    <lineage>
        <taxon>Bacteria</taxon>
        <taxon>Bacillati</taxon>
        <taxon>Cyanobacteriota</taxon>
        <taxon>Cyanophyceae</taxon>
        <taxon>Oscillatoriophycideae</taxon>
        <taxon>Aerosakkonematales</taxon>
        <taxon>Aerosakkonemataceae</taxon>
        <taxon>Floridanema</taxon>
        <taxon>Floridanema aerugineum</taxon>
    </lineage>
</organism>
<dbReference type="Pfam" id="PF07282">
    <property type="entry name" value="Cas12f1-like_TNB"/>
    <property type="match status" value="1"/>
</dbReference>
<dbReference type="RefSeq" id="WP_413273019.1">
    <property type="nucleotide sequence ID" value="NZ_JBHFNQ010000187.1"/>
</dbReference>